<feature type="transmembrane region" description="Helical" evidence="2">
    <location>
        <begin position="139"/>
        <end position="158"/>
    </location>
</feature>
<accession>A0A8J2SM50</accession>
<keyword evidence="2" id="KW-0472">Membrane</keyword>
<dbReference type="AlphaFoldDB" id="A0A8J2SM50"/>
<sequence length="278" mass="29782">MGHCVSCCYGDSEGGIGVPEGAHGKKMPTKEEQAAIQKGLAASQIVLFGPIVPLFLMQDRLRPGEGPPGGWGSSRGGDHGGDYRPPEDDYEVPGGDYEVPDWGDYVPPEWPSRRLQDVFDQQGGSDFIPFGDPSLVTDIILASFIATFFYAVSVFCDFPASMNLNLALASATLLFFAMVDGFNAIRAQDRFGSHYDDTKKNVKDANARANALAALIFIQFVISLAQVWVASTRLRLSKKGSEPASKAETEGSFEGEVASKEPSAEESVPEKSSGCVAS</sequence>
<keyword evidence="4" id="KW-1185">Reference proteome</keyword>
<feature type="compositionally biased region" description="Basic and acidic residues" evidence="1">
    <location>
        <begin position="76"/>
        <end position="87"/>
    </location>
</feature>
<reference evidence="3" key="1">
    <citation type="submission" date="2021-11" db="EMBL/GenBank/DDBJ databases">
        <authorList>
            <consortium name="Genoscope - CEA"/>
            <person name="William W."/>
        </authorList>
    </citation>
    <scope>NUCLEOTIDE SEQUENCE</scope>
</reference>
<feature type="transmembrane region" description="Helical" evidence="2">
    <location>
        <begin position="35"/>
        <end position="56"/>
    </location>
</feature>
<feature type="compositionally biased region" description="Basic and acidic residues" evidence="1">
    <location>
        <begin position="239"/>
        <end position="249"/>
    </location>
</feature>
<organism evidence="3 4">
    <name type="scientific">Pelagomonas calceolata</name>
    <dbReference type="NCBI Taxonomy" id="35677"/>
    <lineage>
        <taxon>Eukaryota</taxon>
        <taxon>Sar</taxon>
        <taxon>Stramenopiles</taxon>
        <taxon>Ochrophyta</taxon>
        <taxon>Pelagophyceae</taxon>
        <taxon>Pelagomonadales</taxon>
        <taxon>Pelagomonadaceae</taxon>
        <taxon>Pelagomonas</taxon>
    </lineage>
</organism>
<name>A0A8J2SM50_9STRA</name>
<evidence type="ECO:0008006" key="5">
    <source>
        <dbReference type="Google" id="ProtNLM"/>
    </source>
</evidence>
<gene>
    <name evidence="3" type="ORF">PECAL_3P01680</name>
</gene>
<evidence type="ECO:0000256" key="1">
    <source>
        <dbReference type="SAM" id="MobiDB-lite"/>
    </source>
</evidence>
<evidence type="ECO:0000256" key="2">
    <source>
        <dbReference type="SAM" id="Phobius"/>
    </source>
</evidence>
<comment type="caution">
    <text evidence="3">The sequence shown here is derived from an EMBL/GenBank/DDBJ whole genome shotgun (WGS) entry which is preliminary data.</text>
</comment>
<feature type="region of interest" description="Disordered" evidence="1">
    <location>
        <begin position="237"/>
        <end position="278"/>
    </location>
</feature>
<evidence type="ECO:0000313" key="4">
    <source>
        <dbReference type="Proteomes" id="UP000789595"/>
    </source>
</evidence>
<feature type="transmembrane region" description="Helical" evidence="2">
    <location>
        <begin position="165"/>
        <end position="185"/>
    </location>
</feature>
<feature type="region of interest" description="Disordered" evidence="1">
    <location>
        <begin position="63"/>
        <end position="90"/>
    </location>
</feature>
<dbReference type="Proteomes" id="UP000789595">
    <property type="component" value="Unassembled WGS sequence"/>
</dbReference>
<proteinExistence type="predicted"/>
<keyword evidence="2" id="KW-1133">Transmembrane helix</keyword>
<evidence type="ECO:0000313" key="3">
    <source>
        <dbReference type="EMBL" id="CAH0370291.1"/>
    </source>
</evidence>
<keyword evidence="2" id="KW-0812">Transmembrane</keyword>
<protein>
    <recommendedName>
        <fullName evidence="5">MARVEL domain-containing protein</fullName>
    </recommendedName>
</protein>
<feature type="transmembrane region" description="Helical" evidence="2">
    <location>
        <begin position="205"/>
        <end position="229"/>
    </location>
</feature>
<dbReference type="EMBL" id="CAKKNE010000003">
    <property type="protein sequence ID" value="CAH0370291.1"/>
    <property type="molecule type" value="Genomic_DNA"/>
</dbReference>